<gene>
    <name evidence="2" type="ORF">ACN42_g6720</name>
</gene>
<dbReference type="GO" id="GO:0004029">
    <property type="term" value="F:aldehyde dehydrogenase (NAD+) activity"/>
    <property type="evidence" value="ECO:0007669"/>
    <property type="project" value="TreeGrafter"/>
</dbReference>
<dbReference type="InterPro" id="IPR036291">
    <property type="entry name" value="NAD(P)-bd_dom_sf"/>
</dbReference>
<feature type="domain" description="NAD-dependent epimerase/dehydratase" evidence="1">
    <location>
        <begin position="5"/>
        <end position="84"/>
    </location>
</feature>
<dbReference type="Pfam" id="PF01370">
    <property type="entry name" value="Epimerase"/>
    <property type="match status" value="1"/>
</dbReference>
<evidence type="ECO:0000259" key="1">
    <source>
        <dbReference type="Pfam" id="PF01370"/>
    </source>
</evidence>
<dbReference type="EMBL" id="LLXE01000176">
    <property type="protein sequence ID" value="KUM60401.1"/>
    <property type="molecule type" value="Genomic_DNA"/>
</dbReference>
<dbReference type="AlphaFoldDB" id="A0A101MGZ6"/>
<dbReference type="Gene3D" id="3.40.50.720">
    <property type="entry name" value="NAD(P)-binding Rossmann-like Domain"/>
    <property type="match status" value="1"/>
</dbReference>
<dbReference type="GO" id="GO:0005737">
    <property type="term" value="C:cytoplasm"/>
    <property type="evidence" value="ECO:0007669"/>
    <property type="project" value="TreeGrafter"/>
</dbReference>
<dbReference type="STRING" id="48697.A0A101MGZ6"/>
<evidence type="ECO:0000313" key="2">
    <source>
        <dbReference type="EMBL" id="KUM60401.1"/>
    </source>
</evidence>
<keyword evidence="3" id="KW-1185">Reference proteome</keyword>
<dbReference type="Proteomes" id="UP000055045">
    <property type="component" value="Unassembled WGS sequence"/>
</dbReference>
<comment type="caution">
    <text evidence="2">The sequence shown here is derived from an EMBL/GenBank/DDBJ whole genome shotgun (WGS) entry which is preliminary data.</text>
</comment>
<evidence type="ECO:0000313" key="3">
    <source>
        <dbReference type="Proteomes" id="UP000055045"/>
    </source>
</evidence>
<name>A0A101MGZ6_PENFR</name>
<organism evidence="2 3">
    <name type="scientific">Penicillium freii</name>
    <dbReference type="NCBI Taxonomy" id="48697"/>
    <lineage>
        <taxon>Eukaryota</taxon>
        <taxon>Fungi</taxon>
        <taxon>Dikarya</taxon>
        <taxon>Ascomycota</taxon>
        <taxon>Pezizomycotina</taxon>
        <taxon>Eurotiomycetes</taxon>
        <taxon>Eurotiomycetidae</taxon>
        <taxon>Eurotiales</taxon>
        <taxon>Aspergillaceae</taxon>
        <taxon>Penicillium</taxon>
    </lineage>
</organism>
<dbReference type="PANTHER" id="PTHR48079:SF6">
    <property type="entry name" value="NAD(P)-BINDING DOMAIN-CONTAINING PROTEIN-RELATED"/>
    <property type="match status" value="1"/>
</dbReference>
<dbReference type="InterPro" id="IPR051783">
    <property type="entry name" value="NAD(P)-dependent_oxidoreduct"/>
</dbReference>
<accession>A0A101MGZ6</accession>
<dbReference type="InterPro" id="IPR001509">
    <property type="entry name" value="Epimerase_deHydtase"/>
</dbReference>
<protein>
    <recommendedName>
        <fullName evidence="1">NAD-dependent epimerase/dehydratase domain-containing protein</fullName>
    </recommendedName>
</protein>
<proteinExistence type="predicted"/>
<reference evidence="2 3" key="1">
    <citation type="submission" date="2015-10" db="EMBL/GenBank/DDBJ databases">
        <title>Genome sequencing of Penicillium freii.</title>
        <authorList>
            <person name="Nguyen H.D."/>
            <person name="Visagie C.M."/>
            <person name="Seifert K.A."/>
        </authorList>
    </citation>
    <scope>NUCLEOTIDE SEQUENCE [LARGE SCALE GENOMIC DNA]</scope>
    <source>
        <strain evidence="2 3">DAOM 242723</strain>
    </source>
</reference>
<dbReference type="SUPFAM" id="SSF51735">
    <property type="entry name" value="NAD(P)-binding Rossmann-fold domains"/>
    <property type="match status" value="1"/>
</dbReference>
<sequence>MSSNILITGAAGYIGGSIVADFLARKTTSIDVDRLIAAVRSEDQADSLSNLGIRVIQLDLTDEDTVVKTVLSHNISIVIHTASSINPSLALHLITALSKQGEVSGKKTYFIHTSGLGAFFENTGWPAGPFKDTDAVFETEKELADSSPLRKTDVAVIEHAETRGVGCFVVVPSLVYGKGSGEWNKLSVVLPVYVKASISGQAVYKFPEDTKVSSVHISDLTALYGRIIENILQGKPLPTGREGYYFALAHYLHLGEVLDHLAIQLKARGLIRDSKTKIYLNDEAAASSLGIPVPFVRPLWNSGDNIIAEIPYKIGWRPMWNKERFLQNVDDEIQAVGLGHENGYWETRQQGPVFEHVLALH</sequence>
<dbReference type="PANTHER" id="PTHR48079">
    <property type="entry name" value="PROTEIN YEEZ"/>
    <property type="match status" value="1"/>
</dbReference>